<feature type="transmembrane region" description="Helical" evidence="9">
    <location>
        <begin position="1037"/>
        <end position="1057"/>
    </location>
</feature>
<feature type="transmembrane region" description="Helical" evidence="9">
    <location>
        <begin position="486"/>
        <end position="511"/>
    </location>
</feature>
<proteinExistence type="predicted"/>
<dbReference type="SMART" id="SM00382">
    <property type="entry name" value="AAA"/>
    <property type="match status" value="2"/>
</dbReference>
<feature type="transmembrane region" description="Helical" evidence="9">
    <location>
        <begin position="938"/>
        <end position="961"/>
    </location>
</feature>
<feature type="domain" description="ABC transporter" evidence="10">
    <location>
        <begin position="1216"/>
        <end position="1446"/>
    </location>
</feature>
<feature type="transmembrane region" description="Helical" evidence="9">
    <location>
        <begin position="96"/>
        <end position="118"/>
    </location>
</feature>
<keyword evidence="2" id="KW-0813">Transport</keyword>
<evidence type="ECO:0000256" key="3">
    <source>
        <dbReference type="ARBA" id="ARBA00022475"/>
    </source>
</evidence>
<feature type="transmembrane region" description="Helical" evidence="9">
    <location>
        <begin position="265"/>
        <end position="287"/>
    </location>
</feature>
<dbReference type="PANTHER" id="PTHR24223">
    <property type="entry name" value="ATP-BINDING CASSETTE SUB-FAMILY C"/>
    <property type="match status" value="1"/>
</dbReference>
<evidence type="ECO:0000256" key="8">
    <source>
        <dbReference type="ARBA" id="ARBA00023136"/>
    </source>
</evidence>
<dbReference type="PROSITE" id="PS50929">
    <property type="entry name" value="ABC_TM1F"/>
    <property type="match status" value="2"/>
</dbReference>
<evidence type="ECO:0000256" key="1">
    <source>
        <dbReference type="ARBA" id="ARBA00004651"/>
    </source>
</evidence>
<protein>
    <submittedName>
        <fullName evidence="12">ABC multidrug transporter B</fullName>
    </submittedName>
</protein>
<evidence type="ECO:0000256" key="2">
    <source>
        <dbReference type="ARBA" id="ARBA00022448"/>
    </source>
</evidence>
<feature type="transmembrane region" description="Helical" evidence="9">
    <location>
        <begin position="377"/>
        <end position="398"/>
    </location>
</feature>
<dbReference type="SUPFAM" id="SSF90123">
    <property type="entry name" value="ABC transporter transmembrane region"/>
    <property type="match status" value="2"/>
</dbReference>
<evidence type="ECO:0000259" key="10">
    <source>
        <dbReference type="PROSITE" id="PS50893"/>
    </source>
</evidence>
<dbReference type="InterPro" id="IPR027417">
    <property type="entry name" value="P-loop_NTPase"/>
</dbReference>
<dbReference type="Pfam" id="PF00005">
    <property type="entry name" value="ABC_tran"/>
    <property type="match status" value="2"/>
</dbReference>
<dbReference type="PANTHER" id="PTHR24223:SF399">
    <property type="entry name" value="ABC TRANSPORTER ATNG"/>
    <property type="match status" value="1"/>
</dbReference>
<dbReference type="InterPro" id="IPR056227">
    <property type="entry name" value="TMD0_ABC"/>
</dbReference>
<keyword evidence="13" id="KW-1185">Reference proteome</keyword>
<dbReference type="CDD" id="cd03244">
    <property type="entry name" value="ABCC_MRP_domain2"/>
    <property type="match status" value="1"/>
</dbReference>
<dbReference type="Proteomes" id="UP001338125">
    <property type="component" value="Unassembled WGS sequence"/>
</dbReference>
<reference evidence="12 13" key="1">
    <citation type="submission" date="2024-01" db="EMBL/GenBank/DDBJ databases">
        <title>Complete genome of Cladobotryum mycophilum ATHUM6906.</title>
        <authorList>
            <person name="Christinaki A.C."/>
            <person name="Myridakis A.I."/>
            <person name="Kouvelis V.N."/>
        </authorList>
    </citation>
    <scope>NUCLEOTIDE SEQUENCE [LARGE SCALE GENOMIC DNA]</scope>
    <source>
        <strain evidence="12 13">ATHUM6906</strain>
    </source>
</reference>
<keyword evidence="8 9" id="KW-0472">Membrane</keyword>
<evidence type="ECO:0000313" key="12">
    <source>
        <dbReference type="EMBL" id="KAK5988829.1"/>
    </source>
</evidence>
<feature type="transmembrane region" description="Helical" evidence="9">
    <location>
        <begin position="899"/>
        <end position="918"/>
    </location>
</feature>
<keyword evidence="4 9" id="KW-0812">Transmembrane</keyword>
<feature type="transmembrane region" description="Helical" evidence="9">
    <location>
        <begin position="130"/>
        <end position="151"/>
    </location>
</feature>
<feature type="domain" description="ABC transporter" evidence="10">
    <location>
        <begin position="617"/>
        <end position="839"/>
    </location>
</feature>
<keyword evidence="5" id="KW-0547">Nucleotide-binding</keyword>
<dbReference type="PROSITE" id="PS50893">
    <property type="entry name" value="ABC_TRANSPORTER_2"/>
    <property type="match status" value="2"/>
</dbReference>
<evidence type="ECO:0000259" key="11">
    <source>
        <dbReference type="PROSITE" id="PS50929"/>
    </source>
</evidence>
<feature type="transmembrane region" description="Helical" evidence="9">
    <location>
        <begin position="32"/>
        <end position="50"/>
    </location>
</feature>
<evidence type="ECO:0000256" key="9">
    <source>
        <dbReference type="SAM" id="Phobius"/>
    </source>
</evidence>
<comment type="caution">
    <text evidence="12">The sequence shown here is derived from an EMBL/GenBank/DDBJ whole genome shotgun (WGS) entry which is preliminary data.</text>
</comment>
<evidence type="ECO:0000313" key="13">
    <source>
        <dbReference type="Proteomes" id="UP001338125"/>
    </source>
</evidence>
<dbReference type="InterPro" id="IPR003593">
    <property type="entry name" value="AAA+_ATPase"/>
</dbReference>
<dbReference type="InterPro" id="IPR011527">
    <property type="entry name" value="ABC1_TM_dom"/>
</dbReference>
<dbReference type="EMBL" id="JAVFKD010000015">
    <property type="protein sequence ID" value="KAK5988829.1"/>
    <property type="molecule type" value="Genomic_DNA"/>
</dbReference>
<feature type="domain" description="ABC transmembrane type-1" evidence="11">
    <location>
        <begin position="268"/>
        <end position="551"/>
    </location>
</feature>
<feature type="transmembrane region" description="Helical" evidence="9">
    <location>
        <begin position="307"/>
        <end position="327"/>
    </location>
</feature>
<evidence type="ECO:0000256" key="4">
    <source>
        <dbReference type="ARBA" id="ARBA00022692"/>
    </source>
</evidence>
<dbReference type="CDD" id="cd18580">
    <property type="entry name" value="ABC_6TM_ABCC_D2"/>
    <property type="match status" value="1"/>
</dbReference>
<comment type="subcellular location">
    <subcellularLocation>
        <location evidence="1">Cell membrane</location>
        <topology evidence="1">Multi-pass membrane protein</topology>
    </subcellularLocation>
</comment>
<evidence type="ECO:0000256" key="7">
    <source>
        <dbReference type="ARBA" id="ARBA00022989"/>
    </source>
</evidence>
<evidence type="ECO:0000256" key="6">
    <source>
        <dbReference type="ARBA" id="ARBA00022840"/>
    </source>
</evidence>
<dbReference type="Gene3D" id="1.20.1560.10">
    <property type="entry name" value="ABC transporter type 1, transmembrane domain"/>
    <property type="match status" value="2"/>
</dbReference>
<feature type="domain" description="ABC transmembrane type-1" evidence="11">
    <location>
        <begin position="899"/>
        <end position="1179"/>
    </location>
</feature>
<dbReference type="Gene3D" id="3.40.50.300">
    <property type="entry name" value="P-loop containing nucleotide triphosphate hydrolases"/>
    <property type="match status" value="2"/>
</dbReference>
<evidence type="ECO:0000256" key="5">
    <source>
        <dbReference type="ARBA" id="ARBA00022741"/>
    </source>
</evidence>
<feature type="transmembrane region" description="Helical" evidence="9">
    <location>
        <begin position="70"/>
        <end position="90"/>
    </location>
</feature>
<feature type="transmembrane region" description="Helical" evidence="9">
    <location>
        <begin position="1010"/>
        <end position="1031"/>
    </location>
</feature>
<dbReference type="InterPro" id="IPR044726">
    <property type="entry name" value="ABCC_6TM_D2"/>
</dbReference>
<accession>A0ABR0S9I4</accession>
<dbReference type="SUPFAM" id="SSF52540">
    <property type="entry name" value="P-loop containing nucleoside triphosphate hydrolases"/>
    <property type="match status" value="2"/>
</dbReference>
<keyword evidence="3" id="KW-1003">Cell membrane</keyword>
<dbReference type="Pfam" id="PF00664">
    <property type="entry name" value="ABC_membrane"/>
    <property type="match status" value="1"/>
</dbReference>
<name>A0ABR0S9I4_9HYPO</name>
<feature type="transmembrane region" description="Helical" evidence="9">
    <location>
        <begin position="404"/>
        <end position="425"/>
    </location>
</feature>
<keyword evidence="7 9" id="KW-1133">Transmembrane helix</keyword>
<feature type="transmembrane region" description="Helical" evidence="9">
    <location>
        <begin position="531"/>
        <end position="550"/>
    </location>
</feature>
<dbReference type="InterPro" id="IPR003439">
    <property type="entry name" value="ABC_transporter-like_ATP-bd"/>
</dbReference>
<dbReference type="InterPro" id="IPR050173">
    <property type="entry name" value="ABC_transporter_C-like"/>
</dbReference>
<gene>
    <name evidence="12" type="ORF">PT974_10323</name>
</gene>
<feature type="transmembrane region" description="Helical" evidence="9">
    <location>
        <begin position="1113"/>
        <end position="1140"/>
    </location>
</feature>
<keyword evidence="6" id="KW-0067">ATP-binding</keyword>
<sequence length="1448" mass="159611">MCSIDDVADWGPFARNAASCGHLSFTLLFEEALMSILPAVCSLLFAVYRVTVLAKENVKVERSRIRIVKLVLISSFAILASAQIGLYALHDAPRTRLSLVSAVILLLAALTFIPLSLLEHTRSLRPSAILEIYFSLSLPLGIIQCRTIWAIQDSKPIAVVFTVMLIMRLLILLAESQGKCRILLPSYRHLSLECTDGIFSMLTLSWILPMMKRGFTSSLSLQSLLHLQPNMSSKSLLENITNRWNSTDQKKTFALFYTLVAQQKYTVLAGVFFRLCLTALWFSQPFLVQAELQLTGNRQSTSSARGTWLLVGYAGVYIGIAICQAGYQYHTRRFIVQVRGSLVSLLYRHTLRVDLMKVSESVPIALMSVDMEKMASGLISAHQAWASLIEIGLFIWVLQRQLHLAVVASALASISCLVAGGLIAVQAGGRLTSWLEATQRRIDMTESVLSKFKPVALAGFLEAVRSRISDLRENEVQVSKRYRASIVGMLTISYLSMVVAPVIGFGLFAFVPSIRGSRVFNAELAFSSLTAFALFSKSIASFVQSIFDLMSALSGFERYRQTLLEPQLIDPRLDKAELPLPTSLTSGMIGIKEDRHSFILQTFPPSQPLLNYDTMCVVIRDADIGWPSNTNLIRKASLSIRGRKITAITGGPSSGKTTLLEALLGEAMVSGGTLSTAFTHAAYCSQTPWIYDGTIRDNVVGCSVLNIPRYNAVMKACGLRQDLDRMPLRDMTHVGNGGSRLSGGSGLARAVYSELEVLVLDDVLSGLDPETSNNVWQNLCGINGLLRREGRTVIFSSMHDSALSLADDIFDIVSGTISKKPPQNLPRVDHASSNPSSLDLNVTSFLDLNFGSNAPSQTHGAESTTEFGEGSETLKKNKRLGEWEAYRYYTASIGRRNTLILVLLCLSVVLGLQLPQIWIGLWTRSNERHSGLSSGAYYGVYVAFGVIALFSLFAGGLYLMLRMVPRSARVLHRALLETTFRASIVFIGNQSIGSILNRFTQDLAIIDTEVPIASFNTVFFVVTCLVQIVFICVSSRYMATLVLVFLIMFYLIQKFYLRTSRQLRILDIEAKAPLISHFSDTIAGLKTIRSGGWTTQFEETALEILDYSQRPFYLLYCVQVWLGFALDLLVAAIAIILVGITNSSRGSATAGFLGVAVTSLVNFGVNANDLIVSWTYVETAVQAVLRIRDYSQNTPIEDDSGPALDPVIHWPEQGSIEFRSVCASYGKDTSLALDNLSFAIKPGQSIGLCGRSGSGKSSLLATLYRLLEIEGGSILIDGIDIRQLTRQRLRSSLLNIPQDPFLIPGTLRYNLDPWNTKSDAELISALKAVKLWYLLENDGLDADISKHSLSSGHMQCLSLARALVREGNIVIVDELTSNMDPESAATARTVLREHFRSHTVLMVTHRLDDLLECDRVLVLEEGRLVELDDPRVLLADKSSKFQKIFTSS</sequence>
<organism evidence="12 13">
    <name type="scientific">Cladobotryum mycophilum</name>
    <dbReference type="NCBI Taxonomy" id="491253"/>
    <lineage>
        <taxon>Eukaryota</taxon>
        <taxon>Fungi</taxon>
        <taxon>Dikarya</taxon>
        <taxon>Ascomycota</taxon>
        <taxon>Pezizomycotina</taxon>
        <taxon>Sordariomycetes</taxon>
        <taxon>Hypocreomycetidae</taxon>
        <taxon>Hypocreales</taxon>
        <taxon>Hypocreaceae</taxon>
        <taxon>Cladobotryum</taxon>
    </lineage>
</organism>
<feature type="transmembrane region" description="Helical" evidence="9">
    <location>
        <begin position="157"/>
        <end position="174"/>
    </location>
</feature>
<dbReference type="Pfam" id="PF24357">
    <property type="entry name" value="TMD0_ABC"/>
    <property type="match status" value="1"/>
</dbReference>
<dbReference type="InterPro" id="IPR036640">
    <property type="entry name" value="ABC1_TM_sf"/>
</dbReference>